<reference evidence="7" key="1">
    <citation type="submission" date="2018-02" db="EMBL/GenBank/DDBJ databases">
        <authorList>
            <person name="Kim S.-K."/>
            <person name="Jung H.-I."/>
            <person name="Lee S.-W."/>
        </authorList>
    </citation>
    <scope>NUCLEOTIDE SEQUENCE</scope>
    <source>
        <strain evidence="7">SK3146</strain>
    </source>
</reference>
<comment type="subcellular location">
    <subcellularLocation>
        <location evidence="1">Cell inner membrane</location>
    </subcellularLocation>
</comment>
<gene>
    <name evidence="7" type="ORF">SK3146_00803</name>
</gene>
<keyword evidence="4" id="KW-0808">Transferase</keyword>
<dbReference type="EMBL" id="CP027059">
    <property type="protein sequence ID" value="UQZ81647.1"/>
    <property type="molecule type" value="Genomic_DNA"/>
</dbReference>
<proteinExistence type="predicted"/>
<keyword evidence="5" id="KW-0472">Membrane</keyword>
<dbReference type="RefSeq" id="WP_249863870.1">
    <property type="nucleotide sequence ID" value="NZ_CP027059.1"/>
</dbReference>
<protein>
    <submittedName>
        <fullName evidence="7">Lipid A biosynthesis lauroyl acyltransferase</fullName>
    </submittedName>
</protein>
<organism evidence="7 8">
    <name type="scientific">Paenibacillus konkukensis</name>
    <dbReference type="NCBI Taxonomy" id="2020716"/>
    <lineage>
        <taxon>Bacteria</taxon>
        <taxon>Bacillati</taxon>
        <taxon>Bacillota</taxon>
        <taxon>Bacilli</taxon>
        <taxon>Bacillales</taxon>
        <taxon>Paenibacillaceae</taxon>
        <taxon>Paenibacillus</taxon>
    </lineage>
</organism>
<keyword evidence="6 7" id="KW-0012">Acyltransferase</keyword>
<evidence type="ECO:0000313" key="8">
    <source>
        <dbReference type="Proteomes" id="UP001057134"/>
    </source>
</evidence>
<reference evidence="7" key="2">
    <citation type="journal article" date="2021" name="J Anim Sci Technol">
        <title>Complete genome sequence of Paenibacillus konkukensis sp. nov. SK3146 as a potential probiotic strain.</title>
        <authorList>
            <person name="Jung H.I."/>
            <person name="Park S."/>
            <person name="Niu K.M."/>
            <person name="Lee S.W."/>
            <person name="Kothari D."/>
            <person name="Yi K.J."/>
            <person name="Kim S.K."/>
        </authorList>
    </citation>
    <scope>NUCLEOTIDE SEQUENCE</scope>
    <source>
        <strain evidence="7">SK3146</strain>
    </source>
</reference>
<evidence type="ECO:0000313" key="7">
    <source>
        <dbReference type="EMBL" id="UQZ81647.1"/>
    </source>
</evidence>
<accession>A0ABY4RHK5</accession>
<dbReference type="PANTHER" id="PTHR30606">
    <property type="entry name" value="LIPID A BIOSYNTHESIS LAUROYL ACYLTRANSFERASE"/>
    <property type="match status" value="1"/>
</dbReference>
<evidence type="ECO:0000256" key="4">
    <source>
        <dbReference type="ARBA" id="ARBA00022679"/>
    </source>
</evidence>
<dbReference type="Proteomes" id="UP001057134">
    <property type="component" value="Chromosome"/>
</dbReference>
<keyword evidence="3" id="KW-0997">Cell inner membrane</keyword>
<evidence type="ECO:0000256" key="1">
    <source>
        <dbReference type="ARBA" id="ARBA00004533"/>
    </source>
</evidence>
<dbReference type="PANTHER" id="PTHR30606:SF10">
    <property type="entry name" value="PHOSPHATIDYLINOSITOL MANNOSIDE ACYLTRANSFERASE"/>
    <property type="match status" value="1"/>
</dbReference>
<evidence type="ECO:0000256" key="5">
    <source>
        <dbReference type="ARBA" id="ARBA00023136"/>
    </source>
</evidence>
<keyword evidence="8" id="KW-1185">Reference proteome</keyword>
<dbReference type="InterPro" id="IPR004960">
    <property type="entry name" value="LipA_acyltrans"/>
</dbReference>
<dbReference type="Pfam" id="PF03279">
    <property type="entry name" value="Lip_A_acyltrans"/>
    <property type="match status" value="1"/>
</dbReference>
<keyword evidence="2" id="KW-1003">Cell membrane</keyword>
<evidence type="ECO:0000256" key="2">
    <source>
        <dbReference type="ARBA" id="ARBA00022475"/>
    </source>
</evidence>
<sequence length="308" mass="35850">MYEWIESVTRRQGLLKACSRCCGWMPRRLMLWICRWLGTALCAASANGVAAKVRLNMEDLLEQPPGSEIKMLRRRFFQNLIITLYEIMLESERLPGSERWRFRAEGEERLEEALLLGRGAIVYTPHCGNFFYYYWYLCQRYSCLTIATGGSAELLPLYEHFARLGCPGLDYDRTPPLALMKKLRAHLASNGVVFILGDFYRPSFPKSRLFGRTTRTPEGAAMLGIDSRTPVIPFYGIRERAFVHRLVFGQPLHLYAAYSRSGRSEAAQLLNGHMEEVIRRHPEQWFYWFNAEERWEEDEMNAKRSHTA</sequence>
<evidence type="ECO:0000256" key="3">
    <source>
        <dbReference type="ARBA" id="ARBA00022519"/>
    </source>
</evidence>
<name>A0ABY4RHK5_9BACL</name>
<evidence type="ECO:0000256" key="6">
    <source>
        <dbReference type="ARBA" id="ARBA00023315"/>
    </source>
</evidence>
<dbReference type="GO" id="GO:0016746">
    <property type="term" value="F:acyltransferase activity"/>
    <property type="evidence" value="ECO:0007669"/>
    <property type="project" value="UniProtKB-KW"/>
</dbReference>